<dbReference type="EMBL" id="FUYS01000004">
    <property type="protein sequence ID" value="SKB54979.1"/>
    <property type="molecule type" value="Genomic_DNA"/>
</dbReference>
<evidence type="ECO:0000313" key="2">
    <source>
        <dbReference type="EMBL" id="SKB54979.1"/>
    </source>
</evidence>
<dbReference type="InterPro" id="IPR027056">
    <property type="entry name" value="Gluconate_2DH_su3"/>
</dbReference>
<evidence type="ECO:0000256" key="1">
    <source>
        <dbReference type="SAM" id="Phobius"/>
    </source>
</evidence>
<keyword evidence="1" id="KW-0472">Membrane</keyword>
<feature type="transmembrane region" description="Helical" evidence="1">
    <location>
        <begin position="6"/>
        <end position="27"/>
    </location>
</feature>
<dbReference type="STRING" id="623280.SAMN05660226_01898"/>
<dbReference type="Proteomes" id="UP000190541">
    <property type="component" value="Unassembled WGS sequence"/>
</dbReference>
<evidence type="ECO:0000313" key="3">
    <source>
        <dbReference type="Proteomes" id="UP000190541"/>
    </source>
</evidence>
<organism evidence="2 3">
    <name type="scientific">Parapedobacter luteus</name>
    <dbReference type="NCBI Taxonomy" id="623280"/>
    <lineage>
        <taxon>Bacteria</taxon>
        <taxon>Pseudomonadati</taxon>
        <taxon>Bacteroidota</taxon>
        <taxon>Sphingobacteriia</taxon>
        <taxon>Sphingobacteriales</taxon>
        <taxon>Sphingobacteriaceae</taxon>
        <taxon>Parapedobacter</taxon>
    </lineage>
</organism>
<proteinExistence type="predicted"/>
<dbReference type="Pfam" id="PF13618">
    <property type="entry name" value="Gluconate_2-dh3"/>
    <property type="match status" value="1"/>
</dbReference>
<accession>A0A1T5C6K8</accession>
<sequence length="192" mass="21842">MTRRRALYLIMVLVGVITAYPLLKWVIYTSRKPDLGKLNAMRPLISELVETIIPATDSPGAKEAGVADFVIGKVIFYLDRREQNFFIDGLGDIEQLSRKGYGQSFMNCTMDQRVKILECLEDQQLFLHPLLIKVKRKLFGFSFISYLKAYTVEGYCTSLLGATRCLNYQATPQSYQPCVPLVLLGQRSWATK</sequence>
<dbReference type="OrthoDB" id="6385145at2"/>
<protein>
    <submittedName>
        <fullName evidence="2">Gluconate 2-dehydrogenase subunit 3</fullName>
    </submittedName>
</protein>
<name>A0A1T5C6K8_9SPHI</name>
<keyword evidence="1" id="KW-1133">Transmembrane helix</keyword>
<dbReference type="RefSeq" id="WP_079716610.1">
    <property type="nucleotide sequence ID" value="NZ_FUYS01000004.1"/>
</dbReference>
<keyword evidence="3" id="KW-1185">Reference proteome</keyword>
<dbReference type="AlphaFoldDB" id="A0A1T5C6K8"/>
<keyword evidence="1" id="KW-0812">Transmembrane</keyword>
<reference evidence="2 3" key="1">
    <citation type="submission" date="2017-02" db="EMBL/GenBank/DDBJ databases">
        <authorList>
            <person name="Peterson S.W."/>
        </authorList>
    </citation>
    <scope>NUCLEOTIDE SEQUENCE [LARGE SCALE GENOMIC DNA]</scope>
    <source>
        <strain evidence="2 3">DSM 22899</strain>
    </source>
</reference>
<gene>
    <name evidence="2" type="ORF">SAMN05660226_01898</name>
</gene>